<dbReference type="GeneID" id="66056792"/>
<accession>A0A2K3CU39</accession>
<evidence type="ECO:0000313" key="2">
    <source>
        <dbReference type="Proteomes" id="UP000006906"/>
    </source>
</evidence>
<dbReference type="EMBL" id="CM008977">
    <property type="protein sequence ID" value="PNW71799.1"/>
    <property type="molecule type" value="Genomic_DNA"/>
</dbReference>
<protein>
    <submittedName>
        <fullName evidence="1">Uncharacterized protein</fullName>
    </submittedName>
</protein>
<reference evidence="1 2" key="1">
    <citation type="journal article" date="2007" name="Science">
        <title>The Chlamydomonas genome reveals the evolution of key animal and plant functions.</title>
        <authorList>
            <person name="Merchant S.S."/>
            <person name="Prochnik S.E."/>
            <person name="Vallon O."/>
            <person name="Harris E.H."/>
            <person name="Karpowicz S.J."/>
            <person name="Witman G.B."/>
            <person name="Terry A."/>
            <person name="Salamov A."/>
            <person name="Fritz-Laylin L.K."/>
            <person name="Marechal-Drouard L."/>
            <person name="Marshall W.F."/>
            <person name="Qu L.H."/>
            <person name="Nelson D.R."/>
            <person name="Sanderfoot A.A."/>
            <person name="Spalding M.H."/>
            <person name="Kapitonov V.V."/>
            <person name="Ren Q."/>
            <person name="Ferris P."/>
            <person name="Lindquist E."/>
            <person name="Shapiro H."/>
            <person name="Lucas S.M."/>
            <person name="Grimwood J."/>
            <person name="Schmutz J."/>
            <person name="Cardol P."/>
            <person name="Cerutti H."/>
            <person name="Chanfreau G."/>
            <person name="Chen C.L."/>
            <person name="Cognat V."/>
            <person name="Croft M.T."/>
            <person name="Dent R."/>
            <person name="Dutcher S."/>
            <person name="Fernandez E."/>
            <person name="Fukuzawa H."/>
            <person name="Gonzalez-Ballester D."/>
            <person name="Gonzalez-Halphen D."/>
            <person name="Hallmann A."/>
            <person name="Hanikenne M."/>
            <person name="Hippler M."/>
            <person name="Inwood W."/>
            <person name="Jabbari K."/>
            <person name="Kalanon M."/>
            <person name="Kuras R."/>
            <person name="Lefebvre P.A."/>
            <person name="Lemaire S.D."/>
            <person name="Lobanov A.V."/>
            <person name="Lohr M."/>
            <person name="Manuell A."/>
            <person name="Meier I."/>
            <person name="Mets L."/>
            <person name="Mittag M."/>
            <person name="Mittelmeier T."/>
            <person name="Moroney J.V."/>
            <person name="Moseley J."/>
            <person name="Napoli C."/>
            <person name="Nedelcu A.M."/>
            <person name="Niyogi K."/>
            <person name="Novoselov S.V."/>
            <person name="Paulsen I.T."/>
            <person name="Pazour G."/>
            <person name="Purton S."/>
            <person name="Ral J.P."/>
            <person name="Riano-Pachon D.M."/>
            <person name="Riekhof W."/>
            <person name="Rymarquis L."/>
            <person name="Schroda M."/>
            <person name="Stern D."/>
            <person name="Umen J."/>
            <person name="Willows R."/>
            <person name="Wilson N."/>
            <person name="Zimmer S.L."/>
            <person name="Allmer J."/>
            <person name="Balk J."/>
            <person name="Bisova K."/>
            <person name="Chen C.J."/>
            <person name="Elias M."/>
            <person name="Gendler K."/>
            <person name="Hauser C."/>
            <person name="Lamb M.R."/>
            <person name="Ledford H."/>
            <person name="Long J.C."/>
            <person name="Minagawa J."/>
            <person name="Page M.D."/>
            <person name="Pan J."/>
            <person name="Pootakham W."/>
            <person name="Roje S."/>
            <person name="Rose A."/>
            <person name="Stahlberg E."/>
            <person name="Terauchi A.M."/>
            <person name="Yang P."/>
            <person name="Ball S."/>
            <person name="Bowler C."/>
            <person name="Dieckmann C.L."/>
            <person name="Gladyshev V.N."/>
            <person name="Green P."/>
            <person name="Jorgensen R."/>
            <person name="Mayfield S."/>
            <person name="Mueller-Roeber B."/>
            <person name="Rajamani S."/>
            <person name="Sayre R.T."/>
            <person name="Brokstein P."/>
            <person name="Dubchak I."/>
            <person name="Goodstein D."/>
            <person name="Hornick L."/>
            <person name="Huang Y.W."/>
            <person name="Jhaveri J."/>
            <person name="Luo Y."/>
            <person name="Martinez D."/>
            <person name="Ngau W.C."/>
            <person name="Otillar B."/>
            <person name="Poliakov A."/>
            <person name="Porter A."/>
            <person name="Szajkowski L."/>
            <person name="Werner G."/>
            <person name="Zhou K."/>
            <person name="Grigoriev I.V."/>
            <person name="Rokhsar D.S."/>
            <person name="Grossman A.R."/>
        </authorList>
    </citation>
    <scope>NUCLEOTIDE SEQUENCE [LARGE SCALE GENOMIC DNA]</scope>
    <source>
        <strain evidence="2">CC-503</strain>
    </source>
</reference>
<dbReference type="AlphaFoldDB" id="A0A2K3CU39"/>
<organism evidence="1 2">
    <name type="scientific">Chlamydomonas reinhardtii</name>
    <name type="common">Chlamydomonas smithii</name>
    <dbReference type="NCBI Taxonomy" id="3055"/>
    <lineage>
        <taxon>Eukaryota</taxon>
        <taxon>Viridiplantae</taxon>
        <taxon>Chlorophyta</taxon>
        <taxon>core chlorophytes</taxon>
        <taxon>Chlorophyceae</taxon>
        <taxon>CS clade</taxon>
        <taxon>Chlamydomonadales</taxon>
        <taxon>Chlamydomonadaceae</taxon>
        <taxon>Chlamydomonas</taxon>
    </lineage>
</organism>
<keyword evidence="2" id="KW-1185">Reference proteome</keyword>
<dbReference type="InParanoid" id="A0A2K3CU39"/>
<sequence>MRSALPLPRGPALGASPPKSLVKIVLVRNAILCGPSRCFKESRPEPSAPSDIERRLEAKFEALREDFLARDAALREDFLARDAALREDFLARDAALREDFLAREAVLRAGIAPLQVQYARNVVRQVAKSAVLGKKPSPGSGRTYVDYAMKDPASRARLESVLKVGTAEVMELLADLAGVRNEGEHPPDLESLRRMVSEARRVCGPAPTDPHLIFARRFLDAYEEIEKMFLLQ</sequence>
<gene>
    <name evidence="1" type="ORF">CHLRE_16g688633v5</name>
</gene>
<dbReference type="ExpressionAtlas" id="A0A2K3CU39">
    <property type="expression patterns" value="baseline and differential"/>
</dbReference>
<dbReference type="Proteomes" id="UP000006906">
    <property type="component" value="Chromosome 16"/>
</dbReference>
<dbReference type="RefSeq" id="XP_042915763.1">
    <property type="nucleotide sequence ID" value="XM_043071636.1"/>
</dbReference>
<dbReference type="KEGG" id="cre:CHLRE_16g688633v5"/>
<proteinExistence type="predicted"/>
<evidence type="ECO:0000313" key="1">
    <source>
        <dbReference type="EMBL" id="PNW71799.1"/>
    </source>
</evidence>
<name>A0A2K3CU39_CHLRE</name>
<dbReference type="Gramene" id="PNW71799">
    <property type="protein sequence ID" value="PNW71799"/>
    <property type="gene ID" value="CHLRE_16g688633v5"/>
</dbReference>